<organism evidence="1 2">
    <name type="scientific">Sporotomaculum syntrophicum</name>
    <dbReference type="NCBI Taxonomy" id="182264"/>
    <lineage>
        <taxon>Bacteria</taxon>
        <taxon>Bacillati</taxon>
        <taxon>Bacillota</taxon>
        <taxon>Clostridia</taxon>
        <taxon>Eubacteriales</taxon>
        <taxon>Desulfallaceae</taxon>
        <taxon>Sporotomaculum</taxon>
    </lineage>
</organism>
<name>A0A9D2WLY4_9FIRM</name>
<dbReference type="SUPFAM" id="SSF56059">
    <property type="entry name" value="Glutathione synthetase ATP-binding domain-like"/>
    <property type="match status" value="1"/>
</dbReference>
<proteinExistence type="predicted"/>
<dbReference type="Gene3D" id="3.30.470.20">
    <property type="entry name" value="ATP-grasp fold, B domain"/>
    <property type="match status" value="1"/>
</dbReference>
<keyword evidence="2" id="KW-1185">Reference proteome</keyword>
<evidence type="ECO:0000313" key="2">
    <source>
        <dbReference type="Proteomes" id="UP000798488"/>
    </source>
</evidence>
<dbReference type="EMBL" id="LSRS01000009">
    <property type="protein sequence ID" value="KAF1083820.1"/>
    <property type="molecule type" value="Genomic_DNA"/>
</dbReference>
<dbReference type="InterPro" id="IPR026838">
    <property type="entry name" value="YheC/D"/>
</dbReference>
<dbReference type="Pfam" id="PF14398">
    <property type="entry name" value="ATPgrasp_YheCD"/>
    <property type="match status" value="1"/>
</dbReference>
<reference evidence="1" key="1">
    <citation type="submission" date="2016-02" db="EMBL/GenBank/DDBJ databases">
        <title>Draft Genome Sequence of Sporotomaculum syntrophicum Strain FB, a Syntrophic Benzoate Degrader.</title>
        <authorList>
            <person name="Nobu M.K."/>
            <person name="Narihiro T."/>
            <person name="Qiu Y.-L."/>
            <person name="Ohashi A."/>
            <person name="Liu W.-T."/>
            <person name="Yuji S."/>
        </authorList>
    </citation>
    <scope>NUCLEOTIDE SEQUENCE</scope>
    <source>
        <strain evidence="1">FB</strain>
    </source>
</reference>
<protein>
    <submittedName>
        <fullName evidence="1">Endospore coat-associated protein YheD</fullName>
    </submittedName>
</protein>
<dbReference type="AlphaFoldDB" id="A0A9D2WLY4"/>
<comment type="caution">
    <text evidence="1">The sequence shown here is derived from an EMBL/GenBank/DDBJ whole genome shotgun (WGS) entry which is preliminary data.</text>
</comment>
<gene>
    <name evidence="1" type="primary">yheD_2</name>
    <name evidence="1" type="ORF">SPSYN_02976</name>
</gene>
<sequence length="367" mass="42352">MIIGMLHHRKDPQKVVKSYAFAAVAKAEGAELLYFTPKAVDFSQNVIHGYVYVNGVWEKKDSPFPEVVYNAGSPEKLAKSHNIIAKLKELIPFTTYSIGNKMRVYQRLKLEGKFAQYLIPSEVIHSTRRFFDLFNTYRKVVFKPVNGRKGQGITYIEGVRDRYNIRSCEGNCVLSFEELRDLVAQKLRDESHLLQPYINCKTKSGISYDVRLHVQKDGAGKWLITAIYPRFAPEGSIVSNINSGGSTNYLIPFLKQEFGDEYFNIKRYLEHFSLQLAAHMDEVQQKYFNERIDELGIDAGLDDLGKIWVYEVNWRPGCPPTFYLELDVVRNMIKYAMYLARERKDMYNNITGGTSIGVKPFRREVYA</sequence>
<dbReference type="Proteomes" id="UP000798488">
    <property type="component" value="Unassembled WGS sequence"/>
</dbReference>
<accession>A0A9D2WLY4</accession>
<evidence type="ECO:0000313" key="1">
    <source>
        <dbReference type="EMBL" id="KAF1083820.1"/>
    </source>
</evidence>